<keyword evidence="7 12" id="KW-0560">Oxidoreductase</keyword>
<dbReference type="GO" id="GO:0004768">
    <property type="term" value="F:stearoyl-CoA 9-desaturase activity"/>
    <property type="evidence" value="ECO:0007669"/>
    <property type="project" value="TreeGrafter"/>
</dbReference>
<keyword evidence="6 13" id="KW-1133">Transmembrane helix</keyword>
<evidence type="ECO:0000256" key="6">
    <source>
        <dbReference type="ARBA" id="ARBA00022989"/>
    </source>
</evidence>
<evidence type="ECO:0000256" key="4">
    <source>
        <dbReference type="ARBA" id="ARBA00022692"/>
    </source>
</evidence>
<evidence type="ECO:0000256" key="5">
    <source>
        <dbReference type="ARBA" id="ARBA00022832"/>
    </source>
</evidence>
<dbReference type="GO" id="GO:0006636">
    <property type="term" value="P:unsaturated fatty acid biosynthetic process"/>
    <property type="evidence" value="ECO:0007669"/>
    <property type="project" value="TreeGrafter"/>
</dbReference>
<dbReference type="PANTHER" id="PTHR11351:SF31">
    <property type="entry name" value="DESATURASE 1, ISOFORM A-RELATED"/>
    <property type="match status" value="1"/>
</dbReference>
<dbReference type="AlphaFoldDB" id="A0AAN8P3J5"/>
<reference evidence="15 16" key="1">
    <citation type="submission" date="2023-10" db="EMBL/GenBank/DDBJ databases">
        <title>Genomes of two closely related lineages of the louse Polyplax serrata with different host specificities.</title>
        <authorList>
            <person name="Martinu J."/>
            <person name="Tarabai H."/>
            <person name="Stefka J."/>
            <person name="Hypsa V."/>
        </authorList>
    </citation>
    <scope>NUCLEOTIDE SEQUENCE [LARGE SCALE GENOMIC DNA]</scope>
    <source>
        <strain evidence="15">HR10_N</strain>
    </source>
</reference>
<evidence type="ECO:0000256" key="3">
    <source>
        <dbReference type="ARBA" id="ARBA00022516"/>
    </source>
</evidence>
<evidence type="ECO:0000256" key="11">
    <source>
        <dbReference type="ARBA" id="ARBA00023160"/>
    </source>
</evidence>
<evidence type="ECO:0000256" key="8">
    <source>
        <dbReference type="ARBA" id="ARBA00023004"/>
    </source>
</evidence>
<evidence type="ECO:0000256" key="12">
    <source>
        <dbReference type="RuleBase" id="RU000581"/>
    </source>
</evidence>
<feature type="domain" description="Fatty acid desaturase" evidence="14">
    <location>
        <begin position="83"/>
        <end position="282"/>
    </location>
</feature>
<comment type="similarity">
    <text evidence="2 12">Belongs to the fatty acid desaturase type 1 family.</text>
</comment>
<comment type="domain">
    <text evidence="12">The histidine box domains are involved in binding the catalytic metal ions.</text>
</comment>
<evidence type="ECO:0000313" key="16">
    <source>
        <dbReference type="Proteomes" id="UP001372834"/>
    </source>
</evidence>
<organism evidence="15 16">
    <name type="scientific">Polyplax serrata</name>
    <name type="common">Common mouse louse</name>
    <dbReference type="NCBI Taxonomy" id="468196"/>
    <lineage>
        <taxon>Eukaryota</taxon>
        <taxon>Metazoa</taxon>
        <taxon>Ecdysozoa</taxon>
        <taxon>Arthropoda</taxon>
        <taxon>Hexapoda</taxon>
        <taxon>Insecta</taxon>
        <taxon>Pterygota</taxon>
        <taxon>Neoptera</taxon>
        <taxon>Paraneoptera</taxon>
        <taxon>Psocodea</taxon>
        <taxon>Troctomorpha</taxon>
        <taxon>Phthiraptera</taxon>
        <taxon>Anoplura</taxon>
        <taxon>Polyplacidae</taxon>
        <taxon>Polyplax</taxon>
    </lineage>
</organism>
<keyword evidence="4 12" id="KW-0812">Transmembrane</keyword>
<dbReference type="Pfam" id="PF00487">
    <property type="entry name" value="FA_desaturase"/>
    <property type="match status" value="1"/>
</dbReference>
<keyword evidence="3 12" id="KW-0444">Lipid biosynthesis</keyword>
<feature type="transmembrane region" description="Helical" evidence="13">
    <location>
        <begin position="79"/>
        <end position="100"/>
    </location>
</feature>
<evidence type="ECO:0000256" key="2">
    <source>
        <dbReference type="ARBA" id="ARBA00009295"/>
    </source>
</evidence>
<dbReference type="CDD" id="cd03505">
    <property type="entry name" value="Delta9-FADS-like"/>
    <property type="match status" value="1"/>
</dbReference>
<dbReference type="GO" id="GO:0005789">
    <property type="term" value="C:endoplasmic reticulum membrane"/>
    <property type="evidence" value="ECO:0007669"/>
    <property type="project" value="TreeGrafter"/>
</dbReference>
<comment type="cofactor">
    <cofactor evidence="12">
        <name>Fe(2+)</name>
        <dbReference type="ChEBI" id="CHEBI:29033"/>
    </cofactor>
</comment>
<name>A0AAN8P3J5_POLSC</name>
<evidence type="ECO:0000256" key="7">
    <source>
        <dbReference type="ARBA" id="ARBA00023002"/>
    </source>
</evidence>
<evidence type="ECO:0000259" key="14">
    <source>
        <dbReference type="Pfam" id="PF00487"/>
    </source>
</evidence>
<gene>
    <name evidence="15" type="ORF">RUM43_003696</name>
</gene>
<feature type="transmembrane region" description="Helical" evidence="13">
    <location>
        <begin position="228"/>
        <end position="248"/>
    </location>
</feature>
<evidence type="ECO:0000256" key="1">
    <source>
        <dbReference type="ARBA" id="ARBA00004141"/>
    </source>
</evidence>
<evidence type="ECO:0000256" key="9">
    <source>
        <dbReference type="ARBA" id="ARBA00023098"/>
    </source>
</evidence>
<evidence type="ECO:0000256" key="10">
    <source>
        <dbReference type="ARBA" id="ARBA00023136"/>
    </source>
</evidence>
<comment type="caution">
    <text evidence="15">The sequence shown here is derived from an EMBL/GenBank/DDBJ whole genome shotgun (WGS) entry which is preliminary data.</text>
</comment>
<keyword evidence="5" id="KW-0276">Fatty acid metabolism</keyword>
<feature type="transmembrane region" description="Helical" evidence="13">
    <location>
        <begin position="47"/>
        <end position="67"/>
    </location>
</feature>
<dbReference type="EMBL" id="JAWJWE010000036">
    <property type="protein sequence ID" value="KAK6629875.1"/>
    <property type="molecule type" value="Genomic_DNA"/>
</dbReference>
<keyword evidence="11 12" id="KW-0275">Fatty acid biosynthesis</keyword>
<sequence length="386" mass="43966">MAPNLVSTVPTGVLYDDETKVSGRKTKPIEAVRGKAEITDKKPPMQIVWRNAILFAYLHVAAMYGLYLAITSAKFYTDIFAYALYILGGLGITAGAHRLWSHKSYKAKLPLRVFLMFCNTLAFQNCIWEWARDHRVHHKFSETDADPHNAKNGLFFSHIGWLLVKKHPDVKNKGKVIDFSDLEMDPVVAFQKKYYLIMMPLICFVMPTVIPVYFWGETVSNAWFVATLFRYCFTLNTTWLVNSAAHFFGAKPYDRMINPAENLTVALGALGEGWHNYHHVFPWDYKAAELGNYRFNITTGFIDAMARIGQAYDLKTVSPKMVAARAKRTGDGSHIPRAELSGLRDLNPDHHHHSIEGDVWGWDDADMKLEDRKYATIINQAPSKEE</sequence>
<keyword evidence="10 13" id="KW-0472">Membrane</keyword>
<dbReference type="InterPro" id="IPR005804">
    <property type="entry name" value="FA_desaturase_dom"/>
</dbReference>
<dbReference type="Proteomes" id="UP001372834">
    <property type="component" value="Unassembled WGS sequence"/>
</dbReference>
<comment type="subcellular location">
    <subcellularLocation>
        <location evidence="1">Membrane</location>
        <topology evidence="1">Multi-pass membrane protein</topology>
    </subcellularLocation>
</comment>
<keyword evidence="8" id="KW-0408">Iron</keyword>
<evidence type="ECO:0000313" key="15">
    <source>
        <dbReference type="EMBL" id="KAK6629875.1"/>
    </source>
</evidence>
<dbReference type="GO" id="GO:0005506">
    <property type="term" value="F:iron ion binding"/>
    <property type="evidence" value="ECO:0007669"/>
    <property type="project" value="TreeGrafter"/>
</dbReference>
<evidence type="ECO:0000256" key="13">
    <source>
        <dbReference type="SAM" id="Phobius"/>
    </source>
</evidence>
<protein>
    <recommendedName>
        <fullName evidence="14">Fatty acid desaturase domain-containing protein</fullName>
    </recommendedName>
</protein>
<dbReference type="InterPro" id="IPR015876">
    <property type="entry name" value="Acyl-CoA_DS"/>
</dbReference>
<keyword evidence="9" id="KW-0443">Lipid metabolism</keyword>
<accession>A0AAN8P3J5</accession>
<dbReference type="PANTHER" id="PTHR11351">
    <property type="entry name" value="ACYL-COA DESATURASE"/>
    <property type="match status" value="1"/>
</dbReference>
<dbReference type="PRINTS" id="PR00075">
    <property type="entry name" value="FACDDSATRASE"/>
</dbReference>
<proteinExistence type="inferred from homology"/>
<feature type="transmembrane region" description="Helical" evidence="13">
    <location>
        <begin position="194"/>
        <end position="216"/>
    </location>
</feature>